<name>A0A517VRE4_9PLAN</name>
<evidence type="ECO:0000256" key="1">
    <source>
        <dbReference type="SAM" id="Phobius"/>
    </source>
</evidence>
<accession>A0A517VRE4</accession>
<keyword evidence="1" id="KW-1133">Transmembrane helix</keyword>
<organism evidence="2 3">
    <name type="scientific">Gimesia aquarii</name>
    <dbReference type="NCBI Taxonomy" id="2527964"/>
    <lineage>
        <taxon>Bacteria</taxon>
        <taxon>Pseudomonadati</taxon>
        <taxon>Planctomycetota</taxon>
        <taxon>Planctomycetia</taxon>
        <taxon>Planctomycetales</taxon>
        <taxon>Planctomycetaceae</taxon>
        <taxon>Gimesia</taxon>
    </lineage>
</organism>
<proteinExistence type="predicted"/>
<evidence type="ECO:0000313" key="3">
    <source>
        <dbReference type="Proteomes" id="UP000318704"/>
    </source>
</evidence>
<protein>
    <submittedName>
        <fullName evidence="2">Uncharacterized protein</fullName>
    </submittedName>
</protein>
<dbReference type="RefSeq" id="WP_144982230.1">
    <property type="nucleotide sequence ID" value="NZ_CP037920.1"/>
</dbReference>
<dbReference type="AlphaFoldDB" id="A0A517VRE4"/>
<dbReference type="KEGG" id="gaw:V144x_10120"/>
<reference evidence="2 3" key="1">
    <citation type="submission" date="2019-03" db="EMBL/GenBank/DDBJ databases">
        <title>Deep-cultivation of Planctomycetes and their phenomic and genomic characterization uncovers novel biology.</title>
        <authorList>
            <person name="Wiegand S."/>
            <person name="Jogler M."/>
            <person name="Boedeker C."/>
            <person name="Pinto D."/>
            <person name="Vollmers J."/>
            <person name="Rivas-Marin E."/>
            <person name="Kohn T."/>
            <person name="Peeters S.H."/>
            <person name="Heuer A."/>
            <person name="Rast P."/>
            <person name="Oberbeckmann S."/>
            <person name="Bunk B."/>
            <person name="Jeske O."/>
            <person name="Meyerdierks A."/>
            <person name="Storesund J.E."/>
            <person name="Kallscheuer N."/>
            <person name="Luecker S."/>
            <person name="Lage O.M."/>
            <person name="Pohl T."/>
            <person name="Merkel B.J."/>
            <person name="Hornburger P."/>
            <person name="Mueller R.-W."/>
            <person name="Bruemmer F."/>
            <person name="Labrenz M."/>
            <person name="Spormann A.M."/>
            <person name="Op den Camp H."/>
            <person name="Overmann J."/>
            <person name="Amann R."/>
            <person name="Jetten M.S.M."/>
            <person name="Mascher T."/>
            <person name="Medema M.H."/>
            <person name="Devos D.P."/>
            <person name="Kaster A.-K."/>
            <person name="Ovreas L."/>
            <person name="Rohde M."/>
            <person name="Galperin M.Y."/>
            <person name="Jogler C."/>
        </authorList>
    </citation>
    <scope>NUCLEOTIDE SEQUENCE [LARGE SCALE GENOMIC DNA]</scope>
    <source>
        <strain evidence="2 3">V144</strain>
    </source>
</reference>
<evidence type="ECO:0000313" key="2">
    <source>
        <dbReference type="EMBL" id="QDT95567.1"/>
    </source>
</evidence>
<keyword evidence="1" id="KW-0472">Membrane</keyword>
<dbReference type="EMBL" id="CP037920">
    <property type="protein sequence ID" value="QDT95567.1"/>
    <property type="molecule type" value="Genomic_DNA"/>
</dbReference>
<gene>
    <name evidence="2" type="ORF">V144x_10120</name>
</gene>
<feature type="transmembrane region" description="Helical" evidence="1">
    <location>
        <begin position="42"/>
        <end position="66"/>
    </location>
</feature>
<dbReference type="Proteomes" id="UP000318704">
    <property type="component" value="Chromosome"/>
</dbReference>
<sequence length="525" mass="59215">MSAEIQQKDDSSTVKTTDDLYVNEATLELIRRRIESEVRTNLWRTIGVPVGGGGTIAIILALFVWIPAKVGDVIETSDKVKNEIQTSVTNYLQDEKKGKKLITDQVPQHVINHLTSKEGITLISERVNKHLLADDTTKIFENEISKIAPKSIAVYFQNPEGKELITSQVPGHVIKHLTSKEGISLISERVNEHLLADDTTEIFKNEISRIAPKNIADYFQGLDGTKLITDQIPKNVIKHLASKEGVTLISNRVNEHLLTQESNELIKTELSKVAPKEVKLYFTKEAGKDLIQNIVTKQISDEKIENIIIKTVNGVLRDTTEAKTSEIRNNRNKLVTKYITIKLFKGTRFELDQFFGSNEAKLRLIRSRGLPVAITFTVGKSYDGQIIAEYIKQSERRINRFGTYILLQNSNSKFLALCGPTGLKNAGRPDDLDGFARFLRRADSESITSFRTQLNRYFPIVKTSSLNESSTLEQALRNDVWEDPNNMLQHVAVVNSNNQFIGTTTRHQVIMALLGRKKIDTYNVK</sequence>
<keyword evidence="1" id="KW-0812">Transmembrane</keyword>